<accession>A0A8X8GI44</accession>
<proteinExistence type="predicted"/>
<dbReference type="EMBL" id="JAHWXT010000004">
    <property type="protein sequence ID" value="MCF0265503.1"/>
    <property type="molecule type" value="Genomic_DNA"/>
</dbReference>
<organism evidence="1 2">
    <name type="scientific">Acinetobacter guillouiae</name>
    <name type="common">Acinetobacter genomosp. 11</name>
    <dbReference type="NCBI Taxonomy" id="106649"/>
    <lineage>
        <taxon>Bacteria</taxon>
        <taxon>Pseudomonadati</taxon>
        <taxon>Pseudomonadota</taxon>
        <taxon>Gammaproteobacteria</taxon>
        <taxon>Moraxellales</taxon>
        <taxon>Moraxellaceae</taxon>
        <taxon>Acinetobacter</taxon>
    </lineage>
</organism>
<dbReference type="AlphaFoldDB" id="A0A8X8GI44"/>
<comment type="caution">
    <text evidence="1">The sequence shown here is derived from an EMBL/GenBank/DDBJ whole genome shotgun (WGS) entry which is preliminary data.</text>
</comment>
<dbReference type="Proteomes" id="UP000887320">
    <property type="component" value="Unassembled WGS sequence"/>
</dbReference>
<evidence type="ECO:0000313" key="2">
    <source>
        <dbReference type="Proteomes" id="UP000887320"/>
    </source>
</evidence>
<sequence length="90" mass="10371">MENQSLNLSVRQKLVLQCVIDAAKENKQPFTTGIVLRMQKKGHQITEKQCAYDLGVIIRTKGTGVYSMKFDNNPKLWIYEAPKNEESFHE</sequence>
<protein>
    <submittedName>
        <fullName evidence="1">Uncharacterized protein</fullName>
    </submittedName>
</protein>
<reference evidence="1" key="1">
    <citation type="submission" date="2021-07" db="EMBL/GenBank/DDBJ databases">
        <authorList>
            <person name="Fernandez M."/>
            <person name="Pereira P."/>
            <person name="Torres Tejerizo G.A."/>
            <person name="Gonzalez P."/>
            <person name="Agostini E."/>
        </authorList>
    </citation>
    <scope>NUCLEOTIDE SEQUENCE</scope>
    <source>
        <strain evidence="1">SFC 500-1A</strain>
    </source>
</reference>
<name>A0A8X8GI44_ACIGI</name>
<evidence type="ECO:0000313" key="1">
    <source>
        <dbReference type="EMBL" id="MCF0265503.1"/>
    </source>
</evidence>
<gene>
    <name evidence="1" type="ORF">KW868_13695</name>
</gene>